<dbReference type="SUPFAM" id="SSF48264">
    <property type="entry name" value="Cytochrome P450"/>
    <property type="match status" value="1"/>
</dbReference>
<dbReference type="Proteomes" id="UP000663846">
    <property type="component" value="Unassembled WGS sequence"/>
</dbReference>
<feature type="binding site" description="axial binding residue" evidence="10">
    <location>
        <position position="451"/>
    </location>
    <ligand>
        <name>heme</name>
        <dbReference type="ChEBI" id="CHEBI:30413"/>
    </ligand>
    <ligandPart>
        <name>Fe</name>
        <dbReference type="ChEBI" id="CHEBI:18248"/>
    </ligandPart>
</feature>
<dbReference type="InterPro" id="IPR036396">
    <property type="entry name" value="Cyt_P450_sf"/>
</dbReference>
<comment type="caution">
    <text evidence="14">The sequence shown here is derived from an EMBL/GenBank/DDBJ whole genome shotgun (WGS) entry which is preliminary data.</text>
</comment>
<evidence type="ECO:0000256" key="6">
    <source>
        <dbReference type="ARBA" id="ARBA00022723"/>
    </source>
</evidence>
<keyword evidence="12" id="KW-0472">Membrane</keyword>
<comment type="pathway">
    <text evidence="2">Secondary metabolite biosynthesis.</text>
</comment>
<dbReference type="InterPro" id="IPR001128">
    <property type="entry name" value="Cyt_P450"/>
</dbReference>
<dbReference type="AlphaFoldDB" id="A0A8H2WJV0"/>
<dbReference type="Gene3D" id="1.10.630.10">
    <property type="entry name" value="Cytochrome P450"/>
    <property type="match status" value="1"/>
</dbReference>
<evidence type="ECO:0000313" key="14">
    <source>
        <dbReference type="EMBL" id="CAE6385728.1"/>
    </source>
</evidence>
<keyword evidence="6 10" id="KW-0479">Metal-binding</keyword>
<dbReference type="GO" id="GO:0004497">
    <property type="term" value="F:monooxygenase activity"/>
    <property type="evidence" value="ECO:0007669"/>
    <property type="project" value="UniProtKB-KW"/>
</dbReference>
<dbReference type="PRINTS" id="PR00463">
    <property type="entry name" value="EP450I"/>
</dbReference>
<dbReference type="GO" id="GO:0005506">
    <property type="term" value="F:iron ion binding"/>
    <property type="evidence" value="ECO:0007669"/>
    <property type="project" value="InterPro"/>
</dbReference>
<dbReference type="CDD" id="cd11065">
    <property type="entry name" value="CYP64-like"/>
    <property type="match status" value="1"/>
</dbReference>
<evidence type="ECO:0000256" key="5">
    <source>
        <dbReference type="ARBA" id="ARBA00022617"/>
    </source>
</evidence>
<reference evidence="14" key="1">
    <citation type="submission" date="2021-01" db="EMBL/GenBank/DDBJ databases">
        <authorList>
            <person name="Kaushik A."/>
        </authorList>
    </citation>
    <scope>NUCLEOTIDE SEQUENCE</scope>
    <source>
        <strain evidence="14">AG1-1C</strain>
    </source>
</reference>
<dbReference type="PANTHER" id="PTHR46300:SF7">
    <property type="entry name" value="P450, PUTATIVE (EUROFUNG)-RELATED"/>
    <property type="match status" value="1"/>
</dbReference>
<gene>
    <name evidence="14" type="ORF">RDB_LOCUS38850</name>
</gene>
<dbReference type="Gene3D" id="3.40.30.10">
    <property type="entry name" value="Glutaredoxin"/>
    <property type="match status" value="1"/>
</dbReference>
<comment type="similarity">
    <text evidence="4">Belongs to the cytochrome P450 family.</text>
</comment>
<dbReference type="PROSITE" id="PS00086">
    <property type="entry name" value="CYTOCHROME_P450"/>
    <property type="match status" value="1"/>
</dbReference>
<dbReference type="GO" id="GO:0020037">
    <property type="term" value="F:heme binding"/>
    <property type="evidence" value="ECO:0007669"/>
    <property type="project" value="InterPro"/>
</dbReference>
<evidence type="ECO:0000256" key="1">
    <source>
        <dbReference type="ARBA" id="ARBA00001971"/>
    </source>
</evidence>
<evidence type="ECO:0000256" key="4">
    <source>
        <dbReference type="ARBA" id="ARBA00010617"/>
    </source>
</evidence>
<dbReference type="InterPro" id="IPR017972">
    <property type="entry name" value="Cyt_P450_CS"/>
</dbReference>
<evidence type="ECO:0000256" key="12">
    <source>
        <dbReference type="SAM" id="Phobius"/>
    </source>
</evidence>
<dbReference type="EMBL" id="CAJMWS010000245">
    <property type="protein sequence ID" value="CAE6385728.1"/>
    <property type="molecule type" value="Genomic_DNA"/>
</dbReference>
<keyword evidence="12" id="KW-1133">Transmembrane helix</keyword>
<keyword evidence="8 10" id="KW-0408">Iron</keyword>
<keyword evidence="5 10" id="KW-0349">Heme</keyword>
<feature type="compositionally biased region" description="Acidic residues" evidence="11">
    <location>
        <begin position="806"/>
        <end position="815"/>
    </location>
</feature>
<evidence type="ECO:0000259" key="13">
    <source>
        <dbReference type="Pfam" id="PF02114"/>
    </source>
</evidence>
<dbReference type="InterPro" id="IPR050364">
    <property type="entry name" value="Cytochrome_P450_fung"/>
</dbReference>
<feature type="region of interest" description="Disordered" evidence="11">
    <location>
        <begin position="796"/>
        <end position="815"/>
    </location>
</feature>
<evidence type="ECO:0000256" key="11">
    <source>
        <dbReference type="SAM" id="MobiDB-lite"/>
    </source>
</evidence>
<evidence type="ECO:0000256" key="9">
    <source>
        <dbReference type="ARBA" id="ARBA00023033"/>
    </source>
</evidence>
<accession>A0A8H2WJV0</accession>
<dbReference type="PRINTS" id="PR00385">
    <property type="entry name" value="P450"/>
</dbReference>
<name>A0A8H2WJV0_9AGAM</name>
<feature type="region of interest" description="Disordered" evidence="11">
    <location>
        <begin position="513"/>
        <end position="567"/>
    </location>
</feature>
<sequence length="815" mass="91380">MAWDAVHRFLTKTEFLFAAATSFLAPWVLYVLSRRGRKLPLPPGPKSDPLIGHLRALPTSDEHRVYARWGKELNSDIVSITVLGQTIVVLNSEEATNELLDRRSTIYSSRVQLPMITYPDLVDWSKFTAFLPYGHRWRSQRRITHSMFHKTASMQFWPPVVKQSRMALHRISTNPDNFSQEIRRMTGSTLLSIVYGYEVTSACDPLIELVEKALEHLCDAGIAGNFFVNTMPWLRYFADWFPGTGWKQTAKAWNKEKDEMINVPFYWTTQQISSGSAPHSIVRSLLAELENKLQQERDSAEEEDIIKWVSGNLFGAGADTTAASVLVFILAMTLNPHAQAKAQDEIDRVIGEDRLPEMSDRQSLPYVECVLKEVERWQPVTPIAIPHASVENDEYRGYFIPKGAAICSIGNVWAIAHNETVYREPEQFNPDRFLDPRVPKPPTFGFGRRLCPGVHLAESTLFIMMSTFLALFDIRPIKDEKGNEIIPEVNMKSNALNMDAGLEELVLSGALFNRSNDGEKSPQRSRSVSPIPNTDDELFGSDYSRPESPFDAPQAHNSIGMGPGRTGVKGVIRDRAEARALENSKRAQEIAELNAKLEKTALTARTFKEDEVAKKLEDEEQDAKERYRRRRWRELKERATGGSAGFGHLREIGVHGFVEAVENERPQTWVVVHIYELGVSRCAAVDEALARIARSHVSTKFLRARASAIGFAVLNSGSGLFDPRVAPVRATDSDEENGSDAAPSVEVDTDMLPTVLVYRGGQLEHTFIRVDWEAGQGGIQNLLINHGVLPSMSFSANPGDSLGLQESDEEYDLDD</sequence>
<organism evidence="14 15">
    <name type="scientific">Rhizoctonia solani</name>
    <dbReference type="NCBI Taxonomy" id="456999"/>
    <lineage>
        <taxon>Eukaryota</taxon>
        <taxon>Fungi</taxon>
        <taxon>Dikarya</taxon>
        <taxon>Basidiomycota</taxon>
        <taxon>Agaricomycotina</taxon>
        <taxon>Agaricomycetes</taxon>
        <taxon>Cantharellales</taxon>
        <taxon>Ceratobasidiaceae</taxon>
        <taxon>Rhizoctonia</taxon>
    </lineage>
</organism>
<evidence type="ECO:0000256" key="7">
    <source>
        <dbReference type="ARBA" id="ARBA00023002"/>
    </source>
</evidence>
<keyword evidence="12" id="KW-0812">Transmembrane</keyword>
<evidence type="ECO:0000313" key="15">
    <source>
        <dbReference type="Proteomes" id="UP000663846"/>
    </source>
</evidence>
<dbReference type="InterPro" id="IPR002401">
    <property type="entry name" value="Cyt_P450_E_grp-I"/>
</dbReference>
<feature type="transmembrane region" description="Helical" evidence="12">
    <location>
        <begin position="15"/>
        <end position="32"/>
    </location>
</feature>
<dbReference type="Pfam" id="PF00067">
    <property type="entry name" value="p450"/>
    <property type="match status" value="1"/>
</dbReference>
<comment type="cofactor">
    <cofactor evidence="1 10">
        <name>heme</name>
        <dbReference type="ChEBI" id="CHEBI:30413"/>
    </cofactor>
</comment>
<evidence type="ECO:0000256" key="10">
    <source>
        <dbReference type="PIRSR" id="PIRSR602401-1"/>
    </source>
</evidence>
<proteinExistence type="inferred from homology"/>
<comment type="similarity">
    <text evidence="3">Belongs to the phosducin family.</text>
</comment>
<dbReference type="InterPro" id="IPR036249">
    <property type="entry name" value="Thioredoxin-like_sf"/>
</dbReference>
<evidence type="ECO:0000256" key="8">
    <source>
        <dbReference type="ARBA" id="ARBA00023004"/>
    </source>
</evidence>
<keyword evidence="7" id="KW-0560">Oxidoreductase</keyword>
<dbReference type="SUPFAM" id="SSF52833">
    <property type="entry name" value="Thioredoxin-like"/>
    <property type="match status" value="1"/>
</dbReference>
<evidence type="ECO:0000256" key="2">
    <source>
        <dbReference type="ARBA" id="ARBA00005179"/>
    </source>
</evidence>
<dbReference type="GO" id="GO:0016705">
    <property type="term" value="F:oxidoreductase activity, acting on paired donors, with incorporation or reduction of molecular oxygen"/>
    <property type="evidence" value="ECO:0007669"/>
    <property type="project" value="InterPro"/>
</dbReference>
<dbReference type="PANTHER" id="PTHR46300">
    <property type="entry name" value="P450, PUTATIVE (EUROFUNG)-RELATED-RELATED"/>
    <property type="match status" value="1"/>
</dbReference>
<protein>
    <recommendedName>
        <fullName evidence="13">Phosducin domain-containing protein</fullName>
    </recommendedName>
</protein>
<evidence type="ECO:0000256" key="3">
    <source>
        <dbReference type="ARBA" id="ARBA00009686"/>
    </source>
</evidence>
<feature type="domain" description="Phosducin" evidence="13">
    <location>
        <begin position="606"/>
        <end position="711"/>
    </location>
</feature>
<dbReference type="InterPro" id="IPR024253">
    <property type="entry name" value="Phosducin_thioredoxin-like_dom"/>
</dbReference>
<dbReference type="Pfam" id="PF02114">
    <property type="entry name" value="Phosducin"/>
    <property type="match status" value="1"/>
</dbReference>
<keyword evidence="9" id="KW-0503">Monooxygenase</keyword>